<sequence>MRYNKSFNWHTSPWKRAHKCSPGKYLKKYIDSQTKYKTNLRFERSKAKTTKTCNKKINFEYGPFAIEPEMSPSKMHNECRRYLENLKVKNNTLISVENLGELYEIENDITLLCRVPIELQHARNVHENESITRTFKFSKIIGPNSNQTKLFDEVVKGKVLEFINGSNCTLISYGASGSGKTFTIVGTSEEPGIIPRSLEYLFRTLPTLPEVPLIKPNASGGISYMTEAECLKDKMDRQILLSKHTNMDCALHKQTYKAMQERLSNELVGLIDQALGPDVMLNVCVSFAEIYNENIYDLLKPHPCKGQSRQKLCLGNVNGDTYIKGLTSISVSSGLEAYLILQYGLHNLKYAATSVNSHSSRSHCVFTLKIAQASTTNKEEFVSVFNFCDLAGSERIKKTQNVGDRLKESNSINTSLLVLGRCIKLIRDNQKLKTSKVIPFRESKLTQLFQKALLGYESVWMIVNINTCREMFEETQHVLQFSAIAKDVIVEQQMLKACRTKKVSELLDTQIDKMNVKELQEQIAFLSNELKQQRLDSEEDREHVIRSYKVVLDDTNKYWEKKIDELQCSLAETLRDVEHDIKRPEMSFIVLNSSFEENDNEDEENEGNVEDRLKDEDEIQQLQLKLKIEQDEMDRAKSESLDLDKILNEKKKSYLELKLKHETNVNLLKSKIIANEKIKDLKKYLATLI</sequence>
<evidence type="ECO:0000256" key="2">
    <source>
        <dbReference type="ARBA" id="ARBA00022490"/>
    </source>
</evidence>
<evidence type="ECO:0000256" key="3">
    <source>
        <dbReference type="ARBA" id="ARBA00022553"/>
    </source>
</evidence>
<dbReference type="EMBL" id="JARPUR010000003">
    <property type="protein sequence ID" value="KAK4880436.1"/>
    <property type="molecule type" value="Genomic_DNA"/>
</dbReference>
<dbReference type="GO" id="GO:0005634">
    <property type="term" value="C:nucleus"/>
    <property type="evidence" value="ECO:0007669"/>
    <property type="project" value="TreeGrafter"/>
</dbReference>
<evidence type="ECO:0000259" key="13">
    <source>
        <dbReference type="PROSITE" id="PS50067"/>
    </source>
</evidence>
<dbReference type="InterPro" id="IPR019821">
    <property type="entry name" value="Kinesin_motor_CS"/>
</dbReference>
<dbReference type="SMART" id="SM00129">
    <property type="entry name" value="KISc"/>
    <property type="match status" value="1"/>
</dbReference>
<dbReference type="PRINTS" id="PR00380">
    <property type="entry name" value="KINESINHEAVY"/>
</dbReference>
<organism evidence="14 15">
    <name type="scientific">Aquatica leii</name>
    <dbReference type="NCBI Taxonomy" id="1421715"/>
    <lineage>
        <taxon>Eukaryota</taxon>
        <taxon>Metazoa</taxon>
        <taxon>Ecdysozoa</taxon>
        <taxon>Arthropoda</taxon>
        <taxon>Hexapoda</taxon>
        <taxon>Insecta</taxon>
        <taxon>Pterygota</taxon>
        <taxon>Neoptera</taxon>
        <taxon>Endopterygota</taxon>
        <taxon>Coleoptera</taxon>
        <taxon>Polyphaga</taxon>
        <taxon>Elateriformia</taxon>
        <taxon>Elateroidea</taxon>
        <taxon>Lampyridae</taxon>
        <taxon>Luciolinae</taxon>
        <taxon>Aquatica</taxon>
    </lineage>
</organism>
<keyword evidence="9" id="KW-0206">Cytoskeleton</keyword>
<evidence type="ECO:0000256" key="9">
    <source>
        <dbReference type="ARBA" id="ARBA00023212"/>
    </source>
</evidence>
<evidence type="ECO:0000256" key="5">
    <source>
        <dbReference type="ARBA" id="ARBA00022741"/>
    </source>
</evidence>
<name>A0AAN7PDH2_9COLE</name>
<keyword evidence="6 10" id="KW-0067">ATP-binding</keyword>
<dbReference type="Proteomes" id="UP001353858">
    <property type="component" value="Unassembled WGS sequence"/>
</dbReference>
<dbReference type="GO" id="GO:0007018">
    <property type="term" value="P:microtubule-based movement"/>
    <property type="evidence" value="ECO:0007669"/>
    <property type="project" value="InterPro"/>
</dbReference>
<dbReference type="PANTHER" id="PTHR47970:SF29">
    <property type="entry name" value="KINESIN FAMILY MEMBER 20B"/>
    <property type="match status" value="1"/>
</dbReference>
<feature type="binding site" evidence="10">
    <location>
        <begin position="174"/>
        <end position="181"/>
    </location>
    <ligand>
        <name>ATP</name>
        <dbReference type="ChEBI" id="CHEBI:30616"/>
    </ligand>
</feature>
<evidence type="ECO:0000256" key="1">
    <source>
        <dbReference type="ARBA" id="ARBA00004186"/>
    </source>
</evidence>
<feature type="domain" description="Kinesin motor" evidence="13">
    <location>
        <begin position="108"/>
        <end position="488"/>
    </location>
</feature>
<dbReference type="GO" id="GO:0090307">
    <property type="term" value="P:mitotic spindle assembly"/>
    <property type="evidence" value="ECO:0007669"/>
    <property type="project" value="TreeGrafter"/>
</dbReference>
<keyword evidence="7 12" id="KW-0175">Coiled coil</keyword>
<dbReference type="PROSITE" id="PS50067">
    <property type="entry name" value="KINESIN_MOTOR_2"/>
    <property type="match status" value="1"/>
</dbReference>
<evidence type="ECO:0000256" key="12">
    <source>
        <dbReference type="SAM" id="Coils"/>
    </source>
</evidence>
<keyword evidence="15" id="KW-1185">Reference proteome</keyword>
<protein>
    <recommendedName>
        <fullName evidence="11">Kinesin-like protein</fullName>
    </recommendedName>
</protein>
<evidence type="ECO:0000256" key="6">
    <source>
        <dbReference type="ARBA" id="ARBA00022840"/>
    </source>
</evidence>
<evidence type="ECO:0000256" key="10">
    <source>
        <dbReference type="PROSITE-ProRule" id="PRU00283"/>
    </source>
</evidence>
<keyword evidence="4 11" id="KW-0493">Microtubule</keyword>
<dbReference type="GO" id="GO:0008017">
    <property type="term" value="F:microtubule binding"/>
    <property type="evidence" value="ECO:0007669"/>
    <property type="project" value="InterPro"/>
</dbReference>
<dbReference type="InterPro" id="IPR001752">
    <property type="entry name" value="Kinesin_motor_dom"/>
</dbReference>
<dbReference type="AlphaFoldDB" id="A0AAN7PDH2"/>
<evidence type="ECO:0000313" key="14">
    <source>
        <dbReference type="EMBL" id="KAK4880436.1"/>
    </source>
</evidence>
<dbReference type="GO" id="GO:0005524">
    <property type="term" value="F:ATP binding"/>
    <property type="evidence" value="ECO:0007669"/>
    <property type="project" value="UniProtKB-UniRule"/>
</dbReference>
<dbReference type="InterPro" id="IPR047149">
    <property type="entry name" value="KIF11-like"/>
</dbReference>
<dbReference type="PROSITE" id="PS00411">
    <property type="entry name" value="KINESIN_MOTOR_1"/>
    <property type="match status" value="1"/>
</dbReference>
<feature type="coiled-coil region" evidence="12">
    <location>
        <begin position="612"/>
        <end position="639"/>
    </location>
</feature>
<evidence type="ECO:0000256" key="8">
    <source>
        <dbReference type="ARBA" id="ARBA00023175"/>
    </source>
</evidence>
<evidence type="ECO:0000256" key="4">
    <source>
        <dbReference type="ARBA" id="ARBA00022701"/>
    </source>
</evidence>
<keyword evidence="2" id="KW-0963">Cytoplasm</keyword>
<evidence type="ECO:0000313" key="15">
    <source>
        <dbReference type="Proteomes" id="UP001353858"/>
    </source>
</evidence>
<dbReference type="InterPro" id="IPR027417">
    <property type="entry name" value="P-loop_NTPase"/>
</dbReference>
<dbReference type="SUPFAM" id="SSF52540">
    <property type="entry name" value="P-loop containing nucleoside triphosphate hydrolases"/>
    <property type="match status" value="1"/>
</dbReference>
<dbReference type="GO" id="GO:0072686">
    <property type="term" value="C:mitotic spindle"/>
    <property type="evidence" value="ECO:0007669"/>
    <property type="project" value="TreeGrafter"/>
</dbReference>
<evidence type="ECO:0000256" key="11">
    <source>
        <dbReference type="RuleBase" id="RU000394"/>
    </source>
</evidence>
<dbReference type="GO" id="GO:0051231">
    <property type="term" value="P:spindle elongation"/>
    <property type="evidence" value="ECO:0007669"/>
    <property type="project" value="TreeGrafter"/>
</dbReference>
<gene>
    <name evidence="14" type="ORF">RN001_008582</name>
</gene>
<evidence type="ECO:0000256" key="7">
    <source>
        <dbReference type="ARBA" id="ARBA00023054"/>
    </source>
</evidence>
<keyword evidence="5 10" id="KW-0547">Nucleotide-binding</keyword>
<comment type="subcellular location">
    <subcellularLocation>
        <location evidence="1">Cytoplasm</location>
        <location evidence="1">Cytoskeleton</location>
        <location evidence="1">Spindle</location>
    </subcellularLocation>
</comment>
<proteinExistence type="inferred from homology"/>
<keyword evidence="8 10" id="KW-0505">Motor protein</keyword>
<keyword evidence="3" id="KW-0597">Phosphoprotein</keyword>
<reference evidence="15" key="1">
    <citation type="submission" date="2023-01" db="EMBL/GenBank/DDBJ databases">
        <title>Key to firefly adult light organ development and bioluminescence: homeobox transcription factors regulate luciferase expression and transportation to peroxisome.</title>
        <authorList>
            <person name="Fu X."/>
        </authorList>
    </citation>
    <scope>NUCLEOTIDE SEQUENCE [LARGE SCALE GENOMIC DNA]</scope>
</reference>
<comment type="caution">
    <text evidence="14">The sequence shown here is derived from an EMBL/GenBank/DDBJ whole genome shotgun (WGS) entry which is preliminary data.</text>
</comment>
<dbReference type="Gene3D" id="3.40.850.10">
    <property type="entry name" value="Kinesin motor domain"/>
    <property type="match status" value="1"/>
</dbReference>
<dbReference type="GO" id="GO:0008574">
    <property type="term" value="F:plus-end-directed microtubule motor activity"/>
    <property type="evidence" value="ECO:0007669"/>
    <property type="project" value="TreeGrafter"/>
</dbReference>
<dbReference type="PANTHER" id="PTHR47970">
    <property type="entry name" value="KINESIN-LIKE PROTEIN KIF11"/>
    <property type="match status" value="1"/>
</dbReference>
<dbReference type="GO" id="GO:0005876">
    <property type="term" value="C:spindle microtubule"/>
    <property type="evidence" value="ECO:0007669"/>
    <property type="project" value="TreeGrafter"/>
</dbReference>
<dbReference type="Pfam" id="PF00225">
    <property type="entry name" value="Kinesin"/>
    <property type="match status" value="1"/>
</dbReference>
<accession>A0AAN7PDH2</accession>
<dbReference type="InterPro" id="IPR036961">
    <property type="entry name" value="Kinesin_motor_dom_sf"/>
</dbReference>
<comment type="similarity">
    <text evidence="10 11">Belongs to the TRAFAC class myosin-kinesin ATPase superfamily. Kinesin family.</text>
</comment>